<evidence type="ECO:0000313" key="2">
    <source>
        <dbReference type="Proteomes" id="UP000886501"/>
    </source>
</evidence>
<comment type="caution">
    <text evidence="1">The sequence shown here is derived from an EMBL/GenBank/DDBJ whole genome shotgun (WGS) entry which is preliminary data.</text>
</comment>
<reference evidence="1" key="1">
    <citation type="submission" date="2019-10" db="EMBL/GenBank/DDBJ databases">
        <authorList>
            <consortium name="DOE Joint Genome Institute"/>
            <person name="Kuo A."/>
            <person name="Miyauchi S."/>
            <person name="Kiss E."/>
            <person name="Drula E."/>
            <person name="Kohler A."/>
            <person name="Sanchez-Garcia M."/>
            <person name="Andreopoulos B."/>
            <person name="Barry K.W."/>
            <person name="Bonito G."/>
            <person name="Buee M."/>
            <person name="Carver A."/>
            <person name="Chen C."/>
            <person name="Cichocki N."/>
            <person name="Clum A."/>
            <person name="Culley D."/>
            <person name="Crous P.W."/>
            <person name="Fauchery L."/>
            <person name="Girlanda M."/>
            <person name="Hayes R."/>
            <person name="Keri Z."/>
            <person name="Labutti K."/>
            <person name="Lipzen A."/>
            <person name="Lombard V."/>
            <person name="Magnuson J."/>
            <person name="Maillard F."/>
            <person name="Morin E."/>
            <person name="Murat C."/>
            <person name="Nolan M."/>
            <person name="Ohm R."/>
            <person name="Pangilinan J."/>
            <person name="Pereira M."/>
            <person name="Perotto S."/>
            <person name="Peter M."/>
            <person name="Riley R."/>
            <person name="Sitrit Y."/>
            <person name="Stielow B."/>
            <person name="Szollosi G."/>
            <person name="Zifcakova L."/>
            <person name="Stursova M."/>
            <person name="Spatafora J.W."/>
            <person name="Tedersoo L."/>
            <person name="Vaario L.-M."/>
            <person name="Yamada A."/>
            <person name="Yan M."/>
            <person name="Wang P."/>
            <person name="Xu J."/>
            <person name="Bruns T."/>
            <person name="Baldrian P."/>
            <person name="Vilgalys R."/>
            <person name="Henrissat B."/>
            <person name="Grigoriev I.V."/>
            <person name="Hibbett D."/>
            <person name="Nagy L.G."/>
            <person name="Martin F.M."/>
        </authorList>
    </citation>
    <scope>NUCLEOTIDE SEQUENCE</scope>
    <source>
        <strain evidence="1">P2</strain>
    </source>
</reference>
<protein>
    <submittedName>
        <fullName evidence="1">Uncharacterized protein</fullName>
    </submittedName>
</protein>
<dbReference type="EMBL" id="MU118000">
    <property type="protein sequence ID" value="KAF9649293.1"/>
    <property type="molecule type" value="Genomic_DNA"/>
</dbReference>
<organism evidence="1 2">
    <name type="scientific">Thelephora ganbajun</name>
    <name type="common">Ganba fungus</name>
    <dbReference type="NCBI Taxonomy" id="370292"/>
    <lineage>
        <taxon>Eukaryota</taxon>
        <taxon>Fungi</taxon>
        <taxon>Dikarya</taxon>
        <taxon>Basidiomycota</taxon>
        <taxon>Agaricomycotina</taxon>
        <taxon>Agaricomycetes</taxon>
        <taxon>Thelephorales</taxon>
        <taxon>Thelephoraceae</taxon>
        <taxon>Thelephora</taxon>
    </lineage>
</organism>
<evidence type="ECO:0000313" key="1">
    <source>
        <dbReference type="EMBL" id="KAF9649293.1"/>
    </source>
</evidence>
<proteinExistence type="predicted"/>
<gene>
    <name evidence="1" type="ORF">BDM02DRAFT_3114079</name>
</gene>
<reference evidence="1" key="2">
    <citation type="journal article" date="2020" name="Nat. Commun.">
        <title>Large-scale genome sequencing of mycorrhizal fungi provides insights into the early evolution of symbiotic traits.</title>
        <authorList>
            <person name="Miyauchi S."/>
            <person name="Kiss E."/>
            <person name="Kuo A."/>
            <person name="Drula E."/>
            <person name="Kohler A."/>
            <person name="Sanchez-Garcia M."/>
            <person name="Morin E."/>
            <person name="Andreopoulos B."/>
            <person name="Barry K.W."/>
            <person name="Bonito G."/>
            <person name="Buee M."/>
            <person name="Carver A."/>
            <person name="Chen C."/>
            <person name="Cichocki N."/>
            <person name="Clum A."/>
            <person name="Culley D."/>
            <person name="Crous P.W."/>
            <person name="Fauchery L."/>
            <person name="Girlanda M."/>
            <person name="Hayes R.D."/>
            <person name="Keri Z."/>
            <person name="LaButti K."/>
            <person name="Lipzen A."/>
            <person name="Lombard V."/>
            <person name="Magnuson J."/>
            <person name="Maillard F."/>
            <person name="Murat C."/>
            <person name="Nolan M."/>
            <person name="Ohm R.A."/>
            <person name="Pangilinan J."/>
            <person name="Pereira M.F."/>
            <person name="Perotto S."/>
            <person name="Peter M."/>
            <person name="Pfister S."/>
            <person name="Riley R."/>
            <person name="Sitrit Y."/>
            <person name="Stielow J.B."/>
            <person name="Szollosi G."/>
            <person name="Zifcakova L."/>
            <person name="Stursova M."/>
            <person name="Spatafora J.W."/>
            <person name="Tedersoo L."/>
            <person name="Vaario L.M."/>
            <person name="Yamada A."/>
            <person name="Yan M."/>
            <person name="Wang P."/>
            <person name="Xu J."/>
            <person name="Bruns T."/>
            <person name="Baldrian P."/>
            <person name="Vilgalys R."/>
            <person name="Dunand C."/>
            <person name="Henrissat B."/>
            <person name="Grigoriev I.V."/>
            <person name="Hibbett D."/>
            <person name="Nagy L.G."/>
            <person name="Martin F.M."/>
        </authorList>
    </citation>
    <scope>NUCLEOTIDE SEQUENCE</scope>
    <source>
        <strain evidence="1">P2</strain>
    </source>
</reference>
<keyword evidence="2" id="KW-1185">Reference proteome</keyword>
<accession>A0ACB6ZIJ9</accession>
<name>A0ACB6ZIJ9_THEGA</name>
<sequence length="64" mass="7382">MVTKADRAVGGRSRTDHQGRPWMARRDRGRCPSPVSEPWPPSHGIRSHLTPPWVTYDNRGWKHP</sequence>
<dbReference type="Proteomes" id="UP000886501">
    <property type="component" value="Unassembled WGS sequence"/>
</dbReference>